<dbReference type="Pfam" id="PF08297">
    <property type="entry name" value="U3_snoRNA_assoc"/>
    <property type="match status" value="1"/>
</dbReference>
<dbReference type="OrthoDB" id="5245631at2759"/>
<sequence length="268" mass="29479">MAPGKTRKRKSAQDLSPELSVESSASEDTKKQHNLPVRAKDDESAKPPSASAKGTMMVFGDDDNQSVVPAPAKPAAPAAEEEDEDDSDDEAPEAVSTTKVSSDIKRLSQAAQKAAQEQAASQKRKRRERDALFKQQAEERKKIEEEAKAVDDAEPTESLIQQRRTAKAPNLLPAEFLTDSSSEDEDAEEDGSALGRPRKRRIATVEKNLARQDRGPGDERVGSTVYRVAKKVDERMAPKSRKHSQSSKDILMRRNRGAAKPRSGFFVK</sequence>
<feature type="compositionally biased region" description="Basic and acidic residues" evidence="1">
    <location>
        <begin position="128"/>
        <end position="151"/>
    </location>
</feature>
<name>A0A8H4XHV1_9HYPO</name>
<feature type="compositionally biased region" description="Acidic residues" evidence="1">
    <location>
        <begin position="79"/>
        <end position="92"/>
    </location>
</feature>
<proteinExistence type="predicted"/>
<dbReference type="EMBL" id="JABEYC010000595">
    <property type="protein sequence ID" value="KAF4975855.1"/>
    <property type="molecule type" value="Genomic_DNA"/>
</dbReference>
<comment type="caution">
    <text evidence="2">The sequence shown here is derived from an EMBL/GenBank/DDBJ whole genome shotgun (WGS) entry which is preliminary data.</text>
</comment>
<feature type="compositionally biased region" description="Basic residues" evidence="1">
    <location>
        <begin position="1"/>
        <end position="10"/>
    </location>
</feature>
<evidence type="ECO:0000256" key="1">
    <source>
        <dbReference type="SAM" id="MobiDB-lite"/>
    </source>
</evidence>
<accession>A0A8H4XHV1</accession>
<dbReference type="GO" id="GO:0030515">
    <property type="term" value="F:snoRNA binding"/>
    <property type="evidence" value="ECO:0007669"/>
    <property type="project" value="InterPro"/>
</dbReference>
<keyword evidence="3" id="KW-1185">Reference proteome</keyword>
<gene>
    <name evidence="2" type="ORF">FZEAL_7411</name>
</gene>
<evidence type="ECO:0000313" key="2">
    <source>
        <dbReference type="EMBL" id="KAF4975855.1"/>
    </source>
</evidence>
<evidence type="ECO:0008006" key="4">
    <source>
        <dbReference type="Google" id="ProtNLM"/>
    </source>
</evidence>
<protein>
    <recommendedName>
        <fullName evidence="4">U3 snorna associated</fullName>
    </recommendedName>
</protein>
<feature type="compositionally biased region" description="Acidic residues" evidence="1">
    <location>
        <begin position="181"/>
        <end position="191"/>
    </location>
</feature>
<reference evidence="2" key="1">
    <citation type="journal article" date="2020" name="BMC Genomics">
        <title>Correction to: Identification and distribution of gene clusters required for synthesis of sphingolipid metabolism inhibitors in diverse species of the filamentous fungus Fusarium.</title>
        <authorList>
            <person name="Kim H.S."/>
            <person name="Lohmar J.M."/>
            <person name="Busman M."/>
            <person name="Brown D.W."/>
            <person name="Naumann T.A."/>
            <person name="Divon H.H."/>
            <person name="Lysoe E."/>
            <person name="Uhlig S."/>
            <person name="Proctor R.H."/>
        </authorList>
    </citation>
    <scope>NUCLEOTIDE SEQUENCE</scope>
    <source>
        <strain evidence="2">NRRL 22465</strain>
    </source>
</reference>
<evidence type="ECO:0000313" key="3">
    <source>
        <dbReference type="Proteomes" id="UP000635477"/>
    </source>
</evidence>
<feature type="compositionally biased region" description="Low complexity" evidence="1">
    <location>
        <begin position="69"/>
        <end position="78"/>
    </location>
</feature>
<dbReference type="InterPro" id="IPR013268">
    <property type="entry name" value="UTP16"/>
</dbReference>
<dbReference type="Proteomes" id="UP000635477">
    <property type="component" value="Unassembled WGS sequence"/>
</dbReference>
<dbReference type="AlphaFoldDB" id="A0A8H4XHV1"/>
<dbReference type="GO" id="GO:0006364">
    <property type="term" value="P:rRNA processing"/>
    <property type="evidence" value="ECO:0007669"/>
    <property type="project" value="InterPro"/>
</dbReference>
<feature type="compositionally biased region" description="Basic and acidic residues" evidence="1">
    <location>
        <begin position="208"/>
        <end position="221"/>
    </location>
</feature>
<feature type="compositionally biased region" description="Low complexity" evidence="1">
    <location>
        <begin position="108"/>
        <end position="121"/>
    </location>
</feature>
<organism evidence="2 3">
    <name type="scientific">Fusarium zealandicum</name>
    <dbReference type="NCBI Taxonomy" id="1053134"/>
    <lineage>
        <taxon>Eukaryota</taxon>
        <taxon>Fungi</taxon>
        <taxon>Dikarya</taxon>
        <taxon>Ascomycota</taxon>
        <taxon>Pezizomycotina</taxon>
        <taxon>Sordariomycetes</taxon>
        <taxon>Hypocreomycetidae</taxon>
        <taxon>Hypocreales</taxon>
        <taxon>Nectriaceae</taxon>
        <taxon>Fusarium</taxon>
        <taxon>Fusarium staphyleae species complex</taxon>
    </lineage>
</organism>
<feature type="region of interest" description="Disordered" evidence="1">
    <location>
        <begin position="1"/>
        <end position="268"/>
    </location>
</feature>
<reference evidence="2" key="2">
    <citation type="submission" date="2020-05" db="EMBL/GenBank/DDBJ databases">
        <authorList>
            <person name="Kim H.-S."/>
            <person name="Proctor R.H."/>
            <person name="Brown D.W."/>
        </authorList>
    </citation>
    <scope>NUCLEOTIDE SEQUENCE</scope>
    <source>
        <strain evidence="2">NRRL 22465</strain>
    </source>
</reference>